<accession>A0A7U2I8C9</accession>
<gene>
    <name evidence="1" type="ORF">JI435_129650</name>
</gene>
<evidence type="ECO:0000313" key="2">
    <source>
        <dbReference type="Proteomes" id="UP000663193"/>
    </source>
</evidence>
<dbReference type="EMBL" id="CP069038">
    <property type="protein sequence ID" value="QRD04233.1"/>
    <property type="molecule type" value="Genomic_DNA"/>
</dbReference>
<sequence length="126" mass="14517">MVDPSWHIKRLTIRNSISILSHSTSALSSSYNTSIHFLSRLSKHQARLHQTNLITNHSPHRNNAFQHRLHRLHHHQALSCPEVRGGMRLLRLRRVLLVHCHVNQHPTNGKAIQTSAGYQALKRVKD</sequence>
<organism evidence="1 2">
    <name type="scientific">Phaeosphaeria nodorum (strain SN15 / ATCC MYA-4574 / FGSC 10173)</name>
    <name type="common">Glume blotch fungus</name>
    <name type="synonym">Parastagonospora nodorum</name>
    <dbReference type="NCBI Taxonomy" id="321614"/>
    <lineage>
        <taxon>Eukaryota</taxon>
        <taxon>Fungi</taxon>
        <taxon>Dikarya</taxon>
        <taxon>Ascomycota</taxon>
        <taxon>Pezizomycotina</taxon>
        <taxon>Dothideomycetes</taxon>
        <taxon>Pleosporomycetidae</taxon>
        <taxon>Pleosporales</taxon>
        <taxon>Pleosporineae</taxon>
        <taxon>Phaeosphaeriaceae</taxon>
        <taxon>Parastagonospora</taxon>
    </lineage>
</organism>
<reference evidence="2" key="1">
    <citation type="journal article" date="2021" name="BMC Genomics">
        <title>Chromosome-level genome assembly and manually-curated proteome of model necrotroph Parastagonospora nodorum Sn15 reveals a genome-wide trove of candidate effector homologs, and redundancy of virulence-related functions within an accessory chromosome.</title>
        <authorList>
            <person name="Bertazzoni S."/>
            <person name="Jones D.A.B."/>
            <person name="Phan H.T."/>
            <person name="Tan K.-C."/>
            <person name="Hane J.K."/>
        </authorList>
    </citation>
    <scope>NUCLEOTIDE SEQUENCE [LARGE SCALE GENOMIC DNA]</scope>
    <source>
        <strain evidence="2">SN15 / ATCC MYA-4574 / FGSC 10173)</strain>
    </source>
</reference>
<dbReference type="AlphaFoldDB" id="A0A7U2I8C9"/>
<name>A0A7U2I8C9_PHANO</name>
<dbReference type="VEuPathDB" id="FungiDB:JI435_129650"/>
<dbReference type="Proteomes" id="UP000663193">
    <property type="component" value="Chromosome 16"/>
</dbReference>
<evidence type="ECO:0000313" key="1">
    <source>
        <dbReference type="EMBL" id="QRD04233.1"/>
    </source>
</evidence>
<protein>
    <submittedName>
        <fullName evidence="1">Uncharacterized protein</fullName>
    </submittedName>
</protein>
<keyword evidence="2" id="KW-1185">Reference proteome</keyword>
<proteinExistence type="predicted"/>